<feature type="region of interest" description="Disordered" evidence="1">
    <location>
        <begin position="411"/>
        <end position="432"/>
    </location>
</feature>
<gene>
    <name evidence="2" type="ORF">NCTC12722_00914</name>
</gene>
<accession>A0A380W6E3</accession>
<evidence type="ECO:0000313" key="2">
    <source>
        <dbReference type="EMBL" id="SUU83735.1"/>
    </source>
</evidence>
<dbReference type="Proteomes" id="UP000254343">
    <property type="component" value="Unassembled WGS sequence"/>
</dbReference>
<feature type="compositionally biased region" description="Basic and acidic residues" evidence="1">
    <location>
        <begin position="1"/>
        <end position="16"/>
    </location>
</feature>
<reference evidence="2 3" key="1">
    <citation type="submission" date="2018-06" db="EMBL/GenBank/DDBJ databases">
        <authorList>
            <consortium name="Pathogen Informatics"/>
            <person name="Doyle S."/>
        </authorList>
    </citation>
    <scope>NUCLEOTIDE SEQUENCE [LARGE SCALE GENOMIC DNA]</scope>
    <source>
        <strain evidence="2 3">NCTC12722</strain>
    </source>
</reference>
<dbReference type="EMBL" id="UIGB01000001">
    <property type="protein sequence ID" value="SUU83735.1"/>
    <property type="molecule type" value="Genomic_DNA"/>
</dbReference>
<dbReference type="AlphaFoldDB" id="A0A380W6E3"/>
<organism evidence="2 3">
    <name type="scientific">Afipia felis</name>
    <name type="common">Cat scratch disease bacillus</name>
    <dbReference type="NCBI Taxonomy" id="1035"/>
    <lineage>
        <taxon>Bacteria</taxon>
        <taxon>Pseudomonadati</taxon>
        <taxon>Pseudomonadota</taxon>
        <taxon>Alphaproteobacteria</taxon>
        <taxon>Hyphomicrobiales</taxon>
        <taxon>Nitrobacteraceae</taxon>
        <taxon>Afipia</taxon>
    </lineage>
</organism>
<name>A0A380W6E3_AFIFE</name>
<protein>
    <submittedName>
        <fullName evidence="2">Uncharacterized protein</fullName>
    </submittedName>
</protein>
<evidence type="ECO:0000313" key="3">
    <source>
        <dbReference type="Proteomes" id="UP000254343"/>
    </source>
</evidence>
<feature type="compositionally biased region" description="Low complexity" evidence="1">
    <location>
        <begin position="411"/>
        <end position="421"/>
    </location>
</feature>
<proteinExistence type="predicted"/>
<evidence type="ECO:0000256" key="1">
    <source>
        <dbReference type="SAM" id="MobiDB-lite"/>
    </source>
</evidence>
<sequence>MAQAPRRDIADSDKPSARQIYGSRPSGESQVAGRPQTAGTKSGFAFVYGVGSGFRCAQSGALDCFEPGNPRCCQNDDPSPKPSAPSRASCHSRSCWRTSARYCCGGKGSTVNQIIKTAKQAKPYAEWIIETIKQNSKPGEKVLAVVHKGLLDHEYLPNGHRDFNHPFDLEGRMVCFIHWGSGIGSNRWKDAGAVFLFGEFHVPKRAMVGTSLGLRAQRATSSALAPFQSPNPKGKELAGIREGHLLRWMKQIAMRGNARNIDGQGKCGEQRLYVTGEFERLIQYKDIMFPGAQLTIQRTPEQTKQQGVKGLVSFLYTTEASEITTLEIQELTGVSLQKNMSRYLSYPIVQQALRDTGRTFDVRRGRGNRGRFVRSAALRPTSVHGPQQFNADPACSEFSIASHGHIVEASSHPCGHSGSPPLALIDQSQRTD</sequence>
<feature type="region of interest" description="Disordered" evidence="1">
    <location>
        <begin position="1"/>
        <end position="37"/>
    </location>
</feature>